<dbReference type="SMART" id="SM00320">
    <property type="entry name" value="WD40"/>
    <property type="match status" value="7"/>
</dbReference>
<dbReference type="SUPFAM" id="SSF50978">
    <property type="entry name" value="WD40 repeat-like"/>
    <property type="match status" value="1"/>
</dbReference>
<dbReference type="InterPro" id="IPR036322">
    <property type="entry name" value="WD40_repeat_dom_sf"/>
</dbReference>
<reference evidence="13" key="3">
    <citation type="submission" date="2022-04" db="UniProtKB">
        <authorList>
            <consortium name="WormBaseParasite"/>
        </authorList>
    </citation>
    <scope>IDENTIFICATION</scope>
</reference>
<evidence type="ECO:0000259" key="9">
    <source>
        <dbReference type="Pfam" id="PF23387"/>
    </source>
</evidence>
<dbReference type="RefSeq" id="XP_042931961.1">
    <property type="nucleotide sequence ID" value="XM_043076027.1"/>
</dbReference>
<comment type="subcellular location">
    <subcellularLocation>
        <location evidence="1">Cell projection</location>
        <location evidence="1">Cilium</location>
    </subcellularLocation>
</comment>
<protein>
    <submittedName>
        <fullName evidence="11 13">Uncharacterized protein</fullName>
    </submittedName>
</protein>
<dbReference type="PANTHER" id="PTHR15722:SF2">
    <property type="entry name" value="INTRAFLAGELLAR TRANSPORT PROTEIN 172 HOMOLOG"/>
    <property type="match status" value="1"/>
</dbReference>
<evidence type="ECO:0000256" key="6">
    <source>
        <dbReference type="ARBA" id="ARBA00023069"/>
    </source>
</evidence>
<reference evidence="11" key="2">
    <citation type="submission" date="2019-04" db="EMBL/GenBank/DDBJ databases">
        <authorList>
            <person name="Howe K."/>
            <person name="Paulini M."/>
            <person name="Williams G."/>
        </authorList>
    </citation>
    <scope>NUCLEOTIDE SEQUENCE [LARGE SCALE GENOMIC DNA]</scope>
    <source>
        <strain evidence="11">FR3</strain>
    </source>
</reference>
<dbReference type="FunFam" id="1.25.40.470:FF:000008">
    <property type="entry name" value="Intraflagellar transport protein 172 homolog"/>
    <property type="match status" value="1"/>
</dbReference>
<dbReference type="GO" id="GO:0036064">
    <property type="term" value="C:ciliary basal body"/>
    <property type="evidence" value="ECO:0007669"/>
    <property type="project" value="TreeGrafter"/>
</dbReference>
<gene>
    <name evidence="11" type="primary">Bma-osm-1</name>
    <name evidence="11" type="ORF">BM_BM6039</name>
</gene>
<dbReference type="InterPro" id="IPR016024">
    <property type="entry name" value="ARM-type_fold"/>
</dbReference>
<dbReference type="OrthoDB" id="2186662at2759"/>
<accession>A0A4E9F1C9</accession>
<dbReference type="PANTHER" id="PTHR15722">
    <property type="entry name" value="IFT140/172-RELATED"/>
    <property type="match status" value="1"/>
</dbReference>
<dbReference type="InterPro" id="IPR056168">
    <property type="entry name" value="TPR_IF140/IFT172/WDR19"/>
</dbReference>
<dbReference type="Gene3D" id="1.25.40.470">
    <property type="match status" value="3"/>
</dbReference>
<organism evidence="11">
    <name type="scientific">Brugia malayi</name>
    <name type="common">Filarial nematode worm</name>
    <dbReference type="NCBI Taxonomy" id="6279"/>
    <lineage>
        <taxon>Eukaryota</taxon>
        <taxon>Metazoa</taxon>
        <taxon>Ecdysozoa</taxon>
        <taxon>Nematoda</taxon>
        <taxon>Chromadorea</taxon>
        <taxon>Rhabditida</taxon>
        <taxon>Spirurina</taxon>
        <taxon>Spiruromorpha</taxon>
        <taxon>Filarioidea</taxon>
        <taxon>Onchocercidae</taxon>
        <taxon>Brugia</taxon>
    </lineage>
</organism>
<evidence type="ECO:0000259" key="10">
    <source>
        <dbReference type="Pfam" id="PF24762"/>
    </source>
</evidence>
<evidence type="ECO:0000313" key="11">
    <source>
        <dbReference type="EMBL" id="VIO89990.1"/>
    </source>
</evidence>
<dbReference type="GO" id="GO:0035869">
    <property type="term" value="C:ciliary transition zone"/>
    <property type="evidence" value="ECO:0007669"/>
    <property type="project" value="EnsemblMetazoa"/>
</dbReference>
<dbReference type="SUPFAM" id="SSF48371">
    <property type="entry name" value="ARM repeat"/>
    <property type="match status" value="1"/>
</dbReference>
<dbReference type="InterPro" id="IPR011990">
    <property type="entry name" value="TPR-like_helical_dom_sf"/>
</dbReference>
<dbReference type="KEGG" id="bmy:BM_BM6039"/>
<dbReference type="SUPFAM" id="SSF69322">
    <property type="entry name" value="Tricorn protease domain 2"/>
    <property type="match status" value="1"/>
</dbReference>
<keyword evidence="5" id="KW-0802">TPR repeat</keyword>
<keyword evidence="12" id="KW-1185">Reference proteome</keyword>
<dbReference type="EMBL" id="CAAKNF010000196">
    <property type="protein sequence ID" value="VIO89990.1"/>
    <property type="molecule type" value="Genomic_DNA"/>
</dbReference>
<keyword evidence="6" id="KW-0969">Cilium</keyword>
<dbReference type="GO" id="GO:0005930">
    <property type="term" value="C:axoneme"/>
    <property type="evidence" value="ECO:0007669"/>
    <property type="project" value="TreeGrafter"/>
</dbReference>
<dbReference type="InterPro" id="IPR015943">
    <property type="entry name" value="WD40/YVTN_repeat-like_dom_sf"/>
</dbReference>
<feature type="domain" description="IFT80/172/WDR35 TPR" evidence="9">
    <location>
        <begin position="624"/>
        <end position="754"/>
    </location>
</feature>
<keyword evidence="3" id="KW-0853">WD repeat</keyword>
<evidence type="ECO:0000256" key="3">
    <source>
        <dbReference type="ARBA" id="ARBA00022574"/>
    </source>
</evidence>
<sequence length="1745" mass="199834">MRLKYLTTIVEQQDGAAKIPAMNWSPNGKKLAVANADRVILLFDETGKRRDKFATKPIDAKYGKKSYQVKALVFSPDSTRIAIGQTDNIVYVYRIGETWDEKKVICNKFVQSSAVIALLWPSEDRLIIGLIDGKVRIASCRNNKCSTLYKTDVSVISLALPPDHRSFISGHTDGSIILYSMDRRMQTKILTHNCPPYALVYTNNAIIIGGCDQRIVSYTENGQLLQQFDYCNEIDHEKEFTVAVRDTFGQSVIFGSFDRVRLYSWNSRRGALDEGKPLEIRYLYTISALTWSPDGSTIAVGTLCGAVIILDCCLKHFILKGHFETKYVSPSQVIIKDTSTEQHVTIHSSKGLPINEIKIMGHDRYVIAYTTNTLIIADMRNGYCSEIEWQSAGNEKFYFDNENVCMIINAGEVNLIEYGNNEIIGWIRTELISTHLISVRITKQQLKNINIIKRVAYLLDLNTISVVDLISQRQIAQFTHPVYIDWLELSEMATKLLFRDKRSRLLLADIKSDRKISLLDYCSYVQWVPNSDVIVAQSIDQLCIWYQAENPDEMVMIPIKGEIETVLRDESRTEVIVEEANEKVAYELDQTLIEFASAIDRFDFARAIDFLEKREEEEYDTTVLWRQLAQVALSQQQLLIAQRCFAALGDISRVQMLVEMIRIADEITRNTGDDGKNNYKVQARLALMNKDFREAERIYLEQNALDEIIEIYQQIGKWDEAFELAQSQNHPDLETVKARYYRYLFDTGQDGKAAQISERDGDLLVAIELYLKAGLVIQAARILLQNSKLLFKDDLVQNVITALIQSDQFEKAGELFEAIKNFEQSLENYQKGKSYAKAIQLARIHFPEKVISLEEDWGDYLIAEGNYDAAINHFLESGKTAKALEASIKAKQWSRAAQIVDVIEDSELAKRYYGKIADHHASIGDLERAEMLYIEAKMHREAIEMYNKASRWADSYRLATEFMGVESDQMYEELAQTMENSGRLKDAEQLYIAIGQVNNAIAMYKKTDRIDDMIRLMEKYHIENVKETHLQVAIDLEEKGNLRGAEEHYLLANEWKKAVNMYRNAEIWNDAYRIAKQEGDNMAQKQIAFLWAKSLNSDAAVKLLQKFKLLDESIDYACEYGAFDFAFDLCRLEAKNRLPSVHFKLAQQLEEEGEFEKAEMHFIESGKPKEAILMYIHDQDWENAERVAKKHSPETLSDVYIRQARMAIEQKNFACAESCLLRANRPEIILRCYKELEMWQDAIRIAKDYMPAELKHLEDEFDQVQLKSGAKGILSFIAQARDWESEGEYIRAIQCYLKVKDSETADTDTVVNALKRAGELAIKFLSDDVTSAIVDEIAEIFIHLKRFIEAAELFLASNQPDNAIKAFLLGGQWSKAKKLAMEFVPDLADFVDEKYRESLKQQGRLGELMDVDIVSAIDALLEHGQWEKALEIAHQQKHQPLLDKYVALYATELIKQMKYDEALITFEKYGASSNSNNFNIYQRLIEEVINVRNMNNPNVYRKWATLRNVLLMVCNGMNTKEKQKELFNRYLEIAHYGALRSAILEYTGTEIERIVAQITISFIRYSDIMQADKVFYEAGIACRKLGTTKERLAFILLNHYLDLCDAIDDQNPSAIDCSIFDGTDIPQEILLPATKYTSDDEYEEVKEWVLAISMEQSIERNLPYDNDGNFEVSLFDANGISHPACLISGYPTYGNVKEFGSSGRVADRDTWSCFIMAQKTKSTENISDVLQFIAKWTQTTASLSL</sequence>
<dbReference type="WBParaSite" id="Bm6039.1">
    <property type="protein sequence ID" value="Bm6039.1"/>
    <property type="gene ID" value="WBGene00226300"/>
</dbReference>
<reference evidence="12" key="1">
    <citation type="journal article" date="2007" name="Science">
        <title>Draft genome of the filarial nematode parasite Brugia malayi.</title>
        <authorList>
            <person name="Ghedin E."/>
            <person name="Wang S."/>
            <person name="Spiro D."/>
            <person name="Caler E."/>
            <person name="Zhao Q."/>
            <person name="Crabtree J."/>
            <person name="Allen J.E."/>
            <person name="Delcher A.L."/>
            <person name="Guiliano D.B."/>
            <person name="Miranda-Saavedra D."/>
            <person name="Angiuoli S.V."/>
            <person name="Creasy T."/>
            <person name="Amedeo P."/>
            <person name="Haas B."/>
            <person name="El-Sayed N.M."/>
            <person name="Wortman J.R."/>
            <person name="Feldblyum T."/>
            <person name="Tallon L."/>
            <person name="Schatz M."/>
            <person name="Shumway M."/>
            <person name="Koo H."/>
            <person name="Salzberg S.L."/>
            <person name="Schobel S."/>
            <person name="Pertea M."/>
            <person name="Pop M."/>
            <person name="White O."/>
            <person name="Barton G.J."/>
            <person name="Carlow C.K."/>
            <person name="Crawford M.J."/>
            <person name="Daub J."/>
            <person name="Dimmic M.W."/>
            <person name="Estes C.F."/>
            <person name="Foster J.M."/>
            <person name="Ganatra M."/>
            <person name="Gregory W.F."/>
            <person name="Johnson N.M."/>
            <person name="Jin J."/>
            <person name="Komuniecki R."/>
            <person name="Korf I."/>
            <person name="Kumar S."/>
            <person name="Laney S."/>
            <person name="Li B.W."/>
            <person name="Li W."/>
            <person name="Lindblom T.H."/>
            <person name="Lustigman S."/>
            <person name="Ma D."/>
            <person name="Maina C.V."/>
            <person name="Martin D.M."/>
            <person name="McCarter J.P."/>
            <person name="McReynolds L."/>
            <person name="Mitreva M."/>
            <person name="Nutman T.B."/>
            <person name="Parkinson J."/>
            <person name="Peregrin-Alvarez J.M."/>
            <person name="Poole C."/>
            <person name="Ren Q."/>
            <person name="Saunders L."/>
            <person name="Sluder A.E."/>
            <person name="Smith K."/>
            <person name="Stanke M."/>
            <person name="Unnasch T.R."/>
            <person name="Ware J."/>
            <person name="Wei A.D."/>
            <person name="Weil G."/>
            <person name="Williams D.J."/>
            <person name="Zhang Y."/>
            <person name="Williams S.A."/>
            <person name="Fraser-Liggett C."/>
            <person name="Slatko B."/>
            <person name="Blaxter M.L."/>
            <person name="Scott A.L."/>
        </authorList>
    </citation>
    <scope>NUCLEOTIDE SEQUENCE</scope>
    <source>
        <strain evidence="12">FR3</strain>
    </source>
</reference>
<dbReference type="GeneID" id="66059982"/>
<dbReference type="GO" id="GO:0043053">
    <property type="term" value="P:dauer entry"/>
    <property type="evidence" value="ECO:0007669"/>
    <property type="project" value="EnsemblMetazoa"/>
</dbReference>
<keyword evidence="7" id="KW-0966">Cell projection</keyword>
<dbReference type="CTD" id="66059982"/>
<dbReference type="SUPFAM" id="SSF48452">
    <property type="entry name" value="TPR-like"/>
    <property type="match status" value="1"/>
</dbReference>
<dbReference type="Pfam" id="PF24762">
    <property type="entry name" value="TPR_IF140-IFT172"/>
    <property type="match status" value="1"/>
</dbReference>
<accession>A0A8L7TBV7</accession>
<name>A0A4E9F1C9_BRUMA</name>
<evidence type="ECO:0000256" key="4">
    <source>
        <dbReference type="ARBA" id="ARBA00022737"/>
    </source>
</evidence>
<dbReference type="InterPro" id="IPR056157">
    <property type="entry name" value="TPR_IFT80_172_dom"/>
</dbReference>
<dbReference type="Pfam" id="PF23387">
    <property type="entry name" value="TPR_IFT80_172"/>
    <property type="match status" value="1"/>
</dbReference>
<comment type="similarity">
    <text evidence="8">Belongs to the IFT172 family.</text>
</comment>
<keyword evidence="4" id="KW-0677">Repeat</keyword>
<evidence type="ECO:0000256" key="7">
    <source>
        <dbReference type="ARBA" id="ARBA00023273"/>
    </source>
</evidence>
<evidence type="ECO:0000256" key="8">
    <source>
        <dbReference type="ARBA" id="ARBA00038130"/>
    </source>
</evidence>
<dbReference type="Gene3D" id="2.130.10.10">
    <property type="entry name" value="YVTN repeat-like/Quinoprotein amine dehydrogenase"/>
    <property type="match status" value="2"/>
</dbReference>
<dbReference type="GO" id="GO:1905515">
    <property type="term" value="P:non-motile cilium assembly"/>
    <property type="evidence" value="ECO:0007669"/>
    <property type="project" value="EnsemblMetazoa"/>
</dbReference>
<evidence type="ECO:0000313" key="12">
    <source>
        <dbReference type="Proteomes" id="UP000006672"/>
    </source>
</evidence>
<dbReference type="GO" id="GO:0030992">
    <property type="term" value="C:intraciliary transport particle B"/>
    <property type="evidence" value="ECO:0007669"/>
    <property type="project" value="EnsemblMetazoa"/>
</dbReference>
<evidence type="ECO:0000256" key="2">
    <source>
        <dbReference type="ARBA" id="ARBA00022473"/>
    </source>
</evidence>
<dbReference type="Proteomes" id="UP000006672">
    <property type="component" value="Unassembled WGS sequence"/>
</dbReference>
<keyword evidence="2" id="KW-0217">Developmental protein</keyword>
<dbReference type="GO" id="GO:0097730">
    <property type="term" value="C:non-motile cilium"/>
    <property type="evidence" value="ECO:0007669"/>
    <property type="project" value="EnsemblMetazoa"/>
</dbReference>
<dbReference type="AlphaFoldDB" id="A0A4E9F1C9"/>
<proteinExistence type="inferred from homology"/>
<dbReference type="GO" id="GO:0042073">
    <property type="term" value="P:intraciliary transport"/>
    <property type="evidence" value="ECO:0007669"/>
    <property type="project" value="TreeGrafter"/>
</dbReference>
<evidence type="ECO:0000256" key="1">
    <source>
        <dbReference type="ARBA" id="ARBA00004138"/>
    </source>
</evidence>
<feature type="domain" description="IF140/IFT172/WDR19 TPR" evidence="10">
    <location>
        <begin position="891"/>
        <end position="1212"/>
    </location>
</feature>
<evidence type="ECO:0000256" key="5">
    <source>
        <dbReference type="ARBA" id="ARBA00022803"/>
    </source>
</evidence>
<dbReference type="InterPro" id="IPR001680">
    <property type="entry name" value="WD40_rpt"/>
</dbReference>
<evidence type="ECO:0000313" key="13">
    <source>
        <dbReference type="WBParaSite" id="Bm6039.1"/>
    </source>
</evidence>